<dbReference type="EMBL" id="PEDL01000001">
    <property type="protein sequence ID" value="PHV72054.1"/>
    <property type="molecule type" value="Genomic_DNA"/>
</dbReference>
<gene>
    <name evidence="1" type="ORF">CS063_00825</name>
</gene>
<sequence length="318" mass="36642">MVTREEFFFPSKDEKHLLHAFLWQDRQVKAKGILQISHGMIEYIGRYDEFATYLAKRGFIVAGHDHLGHGQSVNSPEEWGYFTQKDGSRMVVEDIYKLTTLLKKKFSSLPYYVLGHSMGSFMIRRYMMTYGKEIDGVIIMGTGKQSKANLIAGKAITTMIKAIKGEHYRSQFIADLMFGTYNKDFGKDKRGKEWLTREESFVAKYINEPSCSFLFTLNGVETLLNTILFIHDKHNISKLPKDLPMYIVSGAKDPVGNYGKGPRAVYEDYKAHGVEEIVLKLYPEDRHEILNEKDRGQVYEDIACHLEGWLALKEKRIL</sequence>
<reference evidence="1" key="1">
    <citation type="submission" date="2017-10" db="EMBL/GenBank/DDBJ databases">
        <title>Genome sequence of cellulolytic Lachnospiraceae bacterium XHS1971 isolated from hotspring sediment.</title>
        <authorList>
            <person name="Vasudevan G."/>
            <person name="Joshi A.J."/>
            <person name="Hivarkar S."/>
            <person name="Lanjekar V.B."/>
            <person name="Dhakephalkar P.K."/>
            <person name="Dagar S."/>
        </authorList>
    </citation>
    <scope>NUCLEOTIDE SEQUENCE</scope>
    <source>
        <strain evidence="1">XHS1971</strain>
    </source>
</reference>
<organism evidence="1 2">
    <name type="scientific">Sporanaerobium hydrogeniformans</name>
    <dbReference type="NCBI Taxonomy" id="3072179"/>
    <lineage>
        <taxon>Bacteria</taxon>
        <taxon>Bacillati</taxon>
        <taxon>Bacillota</taxon>
        <taxon>Clostridia</taxon>
        <taxon>Lachnospirales</taxon>
        <taxon>Lachnospiraceae</taxon>
        <taxon>Sporanaerobium</taxon>
    </lineage>
</organism>
<dbReference type="Proteomes" id="UP000224460">
    <property type="component" value="Unassembled WGS sequence"/>
</dbReference>
<evidence type="ECO:0000313" key="2">
    <source>
        <dbReference type="Proteomes" id="UP000224460"/>
    </source>
</evidence>
<evidence type="ECO:0000313" key="1">
    <source>
        <dbReference type="EMBL" id="PHV72054.1"/>
    </source>
</evidence>
<protein>
    <submittedName>
        <fullName evidence="1">Alpha/beta hydrolase</fullName>
    </submittedName>
</protein>
<comment type="caution">
    <text evidence="1">The sequence shown here is derived from an EMBL/GenBank/DDBJ whole genome shotgun (WGS) entry which is preliminary data.</text>
</comment>
<name>A0AC61DFQ8_9FIRM</name>
<proteinExistence type="predicted"/>
<accession>A0AC61DFQ8</accession>
<keyword evidence="2" id="KW-1185">Reference proteome</keyword>
<keyword evidence="1" id="KW-0378">Hydrolase</keyword>